<accession>A0AAE9KZI3</accession>
<dbReference type="EMBL" id="CP097501">
    <property type="protein sequence ID" value="URD66895.1"/>
    <property type="molecule type" value="Genomic_DNA"/>
</dbReference>
<evidence type="ECO:0000313" key="2">
    <source>
        <dbReference type="Proteomes" id="UP001056819"/>
    </source>
</evidence>
<dbReference type="Proteomes" id="UP001056819">
    <property type="component" value="Chromosome"/>
</dbReference>
<dbReference type="Pfam" id="PF05930">
    <property type="entry name" value="Phage_AlpA"/>
    <property type="match status" value="1"/>
</dbReference>
<dbReference type="InterPro" id="IPR010260">
    <property type="entry name" value="AlpA"/>
</dbReference>
<dbReference type="Gene3D" id="1.10.238.160">
    <property type="match status" value="1"/>
</dbReference>
<dbReference type="RefSeq" id="WP_027022593.1">
    <property type="nucleotide sequence ID" value="NZ_CP097501.1"/>
</dbReference>
<name>A0AAE9KZI3_9NEIS</name>
<sequence length="75" mass="8651">MNEIVFLRMPEMMKRTGLSRAAIYCKANPKDRRFDPHFPQPVKITDTATGWVESEVNAWLAHRIAVSRQKGGKHE</sequence>
<dbReference type="AlphaFoldDB" id="A0AAE9KZI3"/>
<proteinExistence type="predicted"/>
<dbReference type="PANTHER" id="PTHR36154">
    <property type="entry name" value="DNA-BINDING TRANSCRIPTIONAL ACTIVATOR ALPA"/>
    <property type="match status" value="1"/>
</dbReference>
<dbReference type="PANTHER" id="PTHR36154:SF1">
    <property type="entry name" value="DNA-BINDING TRANSCRIPTIONAL ACTIVATOR ALPA"/>
    <property type="match status" value="1"/>
</dbReference>
<organism evidence="1 2">
    <name type="scientific">Conchiformibius steedae DSM 2580</name>
    <dbReference type="NCBI Taxonomy" id="1121352"/>
    <lineage>
        <taxon>Bacteria</taxon>
        <taxon>Pseudomonadati</taxon>
        <taxon>Pseudomonadota</taxon>
        <taxon>Betaproteobacteria</taxon>
        <taxon>Neisseriales</taxon>
        <taxon>Neisseriaceae</taxon>
        <taxon>Conchiformibius</taxon>
    </lineage>
</organism>
<gene>
    <name evidence="1" type="ORF">LNQ82_06655</name>
</gene>
<dbReference type="InterPro" id="IPR052931">
    <property type="entry name" value="Prophage_regulatory_activator"/>
</dbReference>
<evidence type="ECO:0000313" key="1">
    <source>
        <dbReference type="EMBL" id="URD66895.1"/>
    </source>
</evidence>
<reference evidence="1" key="1">
    <citation type="submission" date="2022-05" db="EMBL/GenBank/DDBJ databases">
        <title>Alysiella filiformis genome sequencing.</title>
        <authorList>
            <person name="Viehboeck T."/>
        </authorList>
    </citation>
    <scope>NUCLEOTIDE SEQUENCE</scope>
    <source>
        <strain evidence="1">DSM 2580</strain>
    </source>
</reference>
<protein>
    <submittedName>
        <fullName evidence="1">AlpA family transcriptional regulator</fullName>
    </submittedName>
</protein>